<keyword evidence="15" id="KW-1185">Reference proteome</keyword>
<keyword evidence="5" id="KW-0813">Transport</keyword>
<protein>
    <recommendedName>
        <fullName evidence="4">Sugar transporter SWEET1</fullName>
    </recommendedName>
</protein>
<evidence type="ECO:0000256" key="8">
    <source>
        <dbReference type="ARBA" id="ARBA00022692"/>
    </source>
</evidence>
<evidence type="ECO:0000256" key="1">
    <source>
        <dbReference type="ARBA" id="ARBA00004651"/>
    </source>
</evidence>
<dbReference type="EMBL" id="KQ965842">
    <property type="protein sequence ID" value="KXS09968.1"/>
    <property type="molecule type" value="Genomic_DNA"/>
</dbReference>
<dbReference type="Pfam" id="PF03083">
    <property type="entry name" value="MtN3_slv"/>
    <property type="match status" value="2"/>
</dbReference>
<dbReference type="OMA" id="MEMGVAK"/>
<feature type="transmembrane region" description="Helical" evidence="13">
    <location>
        <begin position="70"/>
        <end position="92"/>
    </location>
</feature>
<dbReference type="PANTHER" id="PTHR10791">
    <property type="entry name" value="RAG1-ACTIVATING PROTEIN 1"/>
    <property type="match status" value="1"/>
</dbReference>
<feature type="transmembrane region" description="Helical" evidence="13">
    <location>
        <begin position="171"/>
        <end position="188"/>
    </location>
</feature>
<dbReference type="GO" id="GO:0051119">
    <property type="term" value="F:sugar transmembrane transporter activity"/>
    <property type="evidence" value="ECO:0007669"/>
    <property type="project" value="InterPro"/>
</dbReference>
<keyword evidence="9" id="KW-0677">Repeat</keyword>
<evidence type="ECO:0000256" key="13">
    <source>
        <dbReference type="SAM" id="Phobius"/>
    </source>
</evidence>
<keyword evidence="7" id="KW-0762">Sugar transport</keyword>
<evidence type="ECO:0000256" key="9">
    <source>
        <dbReference type="ARBA" id="ARBA00022737"/>
    </source>
</evidence>
<keyword evidence="10 13" id="KW-1133">Transmembrane helix</keyword>
<dbReference type="Proteomes" id="UP000070544">
    <property type="component" value="Unassembled WGS sequence"/>
</dbReference>
<evidence type="ECO:0000256" key="5">
    <source>
        <dbReference type="ARBA" id="ARBA00022448"/>
    </source>
</evidence>
<dbReference type="InterPro" id="IPR004316">
    <property type="entry name" value="SWEET_rpt"/>
</dbReference>
<evidence type="ECO:0000313" key="15">
    <source>
        <dbReference type="Proteomes" id="UP000070544"/>
    </source>
</evidence>
<evidence type="ECO:0000256" key="12">
    <source>
        <dbReference type="ARBA" id="ARBA00023136"/>
    </source>
</evidence>
<evidence type="ECO:0000256" key="10">
    <source>
        <dbReference type="ARBA" id="ARBA00022989"/>
    </source>
</evidence>
<sequence length="244" mass="26643">MLASDILTQYVAPGVGVVTAIAIFVSPMKDVHGVVKSGDLGSYNPLPAAFTFVNCLGWALYSFLVRDWFVFAANFLGALLGLYYSFQLVGVGPMGMSALIRRQMLGVLMCGTFVMLLGFSMVNILVLPQETAKNVAGIICDVVTILWYISPLSTIVSVLRTRDASSFSLPFSLTCTVNALLWLVYGLFTFSPFIWVPNSIGSLIGILQIVLSAMFGRSKERKCRGNDVETVETVESQKQMRLIP</sequence>
<evidence type="ECO:0000313" key="14">
    <source>
        <dbReference type="EMBL" id="KXS09968.1"/>
    </source>
</evidence>
<feature type="transmembrane region" description="Helical" evidence="13">
    <location>
        <begin position="194"/>
        <end position="215"/>
    </location>
</feature>
<dbReference type="FunFam" id="1.20.1280.290:FF:000004">
    <property type="entry name" value="Sugar transporter SWEET"/>
    <property type="match status" value="1"/>
</dbReference>
<gene>
    <name evidence="14" type="ORF">M427DRAFT_201379</name>
</gene>
<comment type="subcellular location">
    <subcellularLocation>
        <location evidence="1">Cell membrane</location>
        <topology evidence="1">Multi-pass membrane protein</topology>
    </subcellularLocation>
    <subcellularLocation>
        <location evidence="2">Golgi apparatus membrane</location>
        <topology evidence="2">Multi-pass membrane protein</topology>
    </subcellularLocation>
</comment>
<feature type="transmembrane region" description="Helical" evidence="13">
    <location>
        <begin position="46"/>
        <end position="64"/>
    </location>
</feature>
<organism evidence="14 15">
    <name type="scientific">Gonapodya prolifera (strain JEL478)</name>
    <name type="common">Monoblepharis prolifera</name>
    <dbReference type="NCBI Taxonomy" id="1344416"/>
    <lineage>
        <taxon>Eukaryota</taxon>
        <taxon>Fungi</taxon>
        <taxon>Fungi incertae sedis</taxon>
        <taxon>Chytridiomycota</taxon>
        <taxon>Chytridiomycota incertae sedis</taxon>
        <taxon>Monoblepharidomycetes</taxon>
        <taxon>Monoblepharidales</taxon>
        <taxon>Gonapodyaceae</taxon>
        <taxon>Gonapodya</taxon>
    </lineage>
</organism>
<dbReference type="OrthoDB" id="409725at2759"/>
<evidence type="ECO:0000256" key="3">
    <source>
        <dbReference type="ARBA" id="ARBA00007809"/>
    </source>
</evidence>
<keyword evidence="8 13" id="KW-0812">Transmembrane</keyword>
<accession>A0A138ZZX7</accession>
<name>A0A138ZZX7_GONPJ</name>
<keyword evidence="12 13" id="KW-0472">Membrane</keyword>
<comment type="similarity">
    <text evidence="3">Belongs to the SWEET sugar transporter family.</text>
</comment>
<keyword evidence="11" id="KW-0333">Golgi apparatus</keyword>
<reference evidence="14 15" key="1">
    <citation type="journal article" date="2015" name="Genome Biol. Evol.">
        <title>Phylogenomic analyses indicate that early fungi evolved digesting cell walls of algal ancestors of land plants.</title>
        <authorList>
            <person name="Chang Y."/>
            <person name="Wang S."/>
            <person name="Sekimoto S."/>
            <person name="Aerts A.L."/>
            <person name="Choi C."/>
            <person name="Clum A."/>
            <person name="LaButti K.M."/>
            <person name="Lindquist E.A."/>
            <person name="Yee Ngan C."/>
            <person name="Ohm R.A."/>
            <person name="Salamov A.A."/>
            <person name="Grigoriev I.V."/>
            <person name="Spatafora J.W."/>
            <person name="Berbee M.L."/>
        </authorList>
    </citation>
    <scope>NUCLEOTIDE SEQUENCE [LARGE SCALE GENOMIC DNA]</scope>
    <source>
        <strain evidence="14 15">JEL478</strain>
    </source>
</reference>
<dbReference type="GO" id="GO:0000139">
    <property type="term" value="C:Golgi membrane"/>
    <property type="evidence" value="ECO:0007669"/>
    <property type="project" value="UniProtKB-SubCell"/>
</dbReference>
<evidence type="ECO:0000256" key="4">
    <source>
        <dbReference type="ARBA" id="ARBA00021741"/>
    </source>
</evidence>
<dbReference type="Gene3D" id="1.20.1280.290">
    <property type="match status" value="2"/>
</dbReference>
<dbReference type="InterPro" id="IPR047664">
    <property type="entry name" value="SWEET"/>
</dbReference>
<evidence type="ECO:0000256" key="6">
    <source>
        <dbReference type="ARBA" id="ARBA00022475"/>
    </source>
</evidence>
<feature type="transmembrane region" description="Helical" evidence="13">
    <location>
        <begin position="104"/>
        <end position="129"/>
    </location>
</feature>
<proteinExistence type="inferred from homology"/>
<keyword evidence="6" id="KW-1003">Cell membrane</keyword>
<dbReference type="AlphaFoldDB" id="A0A138ZZX7"/>
<dbReference type="GO" id="GO:0005886">
    <property type="term" value="C:plasma membrane"/>
    <property type="evidence" value="ECO:0007669"/>
    <property type="project" value="UniProtKB-SubCell"/>
</dbReference>
<feature type="transmembrane region" description="Helical" evidence="13">
    <location>
        <begin position="6"/>
        <end position="25"/>
    </location>
</feature>
<feature type="transmembrane region" description="Helical" evidence="13">
    <location>
        <begin position="135"/>
        <end position="159"/>
    </location>
</feature>
<dbReference type="PANTHER" id="PTHR10791:SF224">
    <property type="entry name" value="SUGAR TRANSPORTER SWEET"/>
    <property type="match status" value="1"/>
</dbReference>
<evidence type="ECO:0000256" key="11">
    <source>
        <dbReference type="ARBA" id="ARBA00023034"/>
    </source>
</evidence>
<evidence type="ECO:0000256" key="7">
    <source>
        <dbReference type="ARBA" id="ARBA00022597"/>
    </source>
</evidence>
<evidence type="ECO:0000256" key="2">
    <source>
        <dbReference type="ARBA" id="ARBA00004653"/>
    </source>
</evidence>